<dbReference type="InterPro" id="IPR036390">
    <property type="entry name" value="WH_DNA-bd_sf"/>
</dbReference>
<feature type="compositionally biased region" description="Basic and acidic residues" evidence="16">
    <location>
        <begin position="338"/>
        <end position="351"/>
    </location>
</feature>
<feature type="compositionally biased region" description="Low complexity" evidence="16">
    <location>
        <begin position="248"/>
        <end position="263"/>
    </location>
</feature>
<evidence type="ECO:0000256" key="4">
    <source>
        <dbReference type="ARBA" id="ARBA00011233"/>
    </source>
</evidence>
<evidence type="ECO:0000256" key="11">
    <source>
        <dbReference type="ARBA" id="ARBA00023242"/>
    </source>
</evidence>
<feature type="region of interest" description="Disordered" evidence="16">
    <location>
        <begin position="338"/>
        <end position="360"/>
    </location>
</feature>
<dbReference type="PANTHER" id="PTHR42825:SF29">
    <property type="entry name" value="BRANCHED-CHAIN-AMINO-ACID AMINOTRANSFERASE"/>
    <property type="match status" value="1"/>
</dbReference>
<keyword evidence="5" id="KW-0597">Phosphoprotein</keyword>
<dbReference type="InterPro" id="IPR000232">
    <property type="entry name" value="HSF_DNA-bd"/>
</dbReference>
<proteinExistence type="inferred from homology"/>
<dbReference type="Gene3D" id="3.20.10.10">
    <property type="entry name" value="D-amino Acid Aminotransferase, subunit A, domain 2"/>
    <property type="match status" value="1"/>
</dbReference>
<evidence type="ECO:0000256" key="1">
    <source>
        <dbReference type="ARBA" id="ARBA00001933"/>
    </source>
</evidence>
<feature type="region of interest" description="Disordered" evidence="16">
    <location>
        <begin position="372"/>
        <end position="399"/>
    </location>
</feature>
<feature type="compositionally biased region" description="Pro residues" evidence="16">
    <location>
        <begin position="175"/>
        <end position="186"/>
    </location>
</feature>
<organism evidence="18">
    <name type="scientific">Saccharum spontaneum</name>
    <name type="common">Wild sugarcane</name>
    <dbReference type="NCBI Taxonomy" id="62335"/>
    <lineage>
        <taxon>Eukaryota</taxon>
        <taxon>Viridiplantae</taxon>
        <taxon>Streptophyta</taxon>
        <taxon>Embryophyta</taxon>
        <taxon>Tracheophyta</taxon>
        <taxon>Spermatophyta</taxon>
        <taxon>Magnoliopsida</taxon>
        <taxon>Liliopsida</taxon>
        <taxon>Poales</taxon>
        <taxon>Poaceae</taxon>
        <taxon>PACMAD clade</taxon>
        <taxon>Panicoideae</taxon>
        <taxon>Andropogonodae</taxon>
        <taxon>Andropogoneae</taxon>
        <taxon>Saccharinae</taxon>
        <taxon>Saccharum</taxon>
        <taxon>Saccharum officinarum species complex</taxon>
    </lineage>
</organism>
<comment type="subcellular location">
    <subcellularLocation>
        <location evidence="2">Nucleus</location>
    </subcellularLocation>
</comment>
<dbReference type="PRINTS" id="PR00056">
    <property type="entry name" value="HSFDOMAIN"/>
</dbReference>
<accession>A0A678TAM1</accession>
<evidence type="ECO:0000259" key="17">
    <source>
        <dbReference type="PROSITE" id="PS00434"/>
    </source>
</evidence>
<keyword evidence="15" id="KW-0028">Amino-acid biosynthesis</keyword>
<keyword evidence="9" id="KW-0238">DNA-binding</keyword>
<dbReference type="SMART" id="SM00415">
    <property type="entry name" value="HSF"/>
    <property type="match status" value="1"/>
</dbReference>
<dbReference type="PROSITE" id="PS00770">
    <property type="entry name" value="AA_TRANSFER_CLASS_4"/>
    <property type="match status" value="1"/>
</dbReference>
<dbReference type="InterPro" id="IPR043132">
    <property type="entry name" value="BCAT-like_C"/>
</dbReference>
<dbReference type="EC" id="2.6.1.42" evidence="15"/>
<reference evidence="18" key="1">
    <citation type="submission" date="2018-04" db="EMBL/GenBank/DDBJ databases">
        <title>Comparative Analysis of Homologous Sequences of Saccharum officinarum and Saccharum spontaneum Reveals Independent Polyploidization Events.</title>
        <authorList>
            <person name="Sharma A."/>
            <person name="Song J."/>
            <person name="Lin Q."/>
            <person name="Singh R."/>
            <person name="Ramos N."/>
            <person name="Wang K."/>
            <person name="Zhang J."/>
            <person name="Ming R."/>
            <person name="Yu Q."/>
        </authorList>
    </citation>
    <scope>NUCLEOTIDE SEQUENCE</scope>
</reference>
<keyword evidence="15" id="KW-0032">Aminotransferase</keyword>
<keyword evidence="15" id="KW-0808">Transferase</keyword>
<dbReference type="GO" id="GO:0043565">
    <property type="term" value="F:sequence-specific DNA binding"/>
    <property type="evidence" value="ECO:0007669"/>
    <property type="project" value="InterPro"/>
</dbReference>
<feature type="domain" description="HSF-type DNA-binding" evidence="17">
    <location>
        <begin position="80"/>
        <end position="104"/>
    </location>
</feature>
<feature type="region of interest" description="Disordered" evidence="16">
    <location>
        <begin position="243"/>
        <end position="264"/>
    </location>
</feature>
<keyword evidence="7" id="KW-0805">Transcription regulation</keyword>
<dbReference type="EMBL" id="MH182534">
    <property type="protein sequence ID" value="AWA45174.1"/>
    <property type="molecule type" value="Genomic_DNA"/>
</dbReference>
<comment type="similarity">
    <text evidence="3 13">Belongs to the class-IV pyridoxal-phosphate-dependent aminotransferase family.</text>
</comment>
<dbReference type="Gene3D" id="1.10.10.10">
    <property type="entry name" value="Winged helix-like DNA-binding domain superfamily/Winged helix DNA-binding domain"/>
    <property type="match status" value="1"/>
</dbReference>
<evidence type="ECO:0000256" key="14">
    <source>
        <dbReference type="RuleBase" id="RU004516"/>
    </source>
</evidence>
<comment type="similarity">
    <text evidence="12">Belongs to the HSF family.</text>
</comment>
<dbReference type="Pfam" id="PF00447">
    <property type="entry name" value="HSF_DNA-bind"/>
    <property type="match status" value="1"/>
</dbReference>
<evidence type="ECO:0000256" key="6">
    <source>
        <dbReference type="ARBA" id="ARBA00022898"/>
    </source>
</evidence>
<comment type="subunit">
    <text evidence="4">Homotrimer.</text>
</comment>
<dbReference type="InterPro" id="IPR036388">
    <property type="entry name" value="WH-like_DNA-bd_sf"/>
</dbReference>
<evidence type="ECO:0000256" key="12">
    <source>
        <dbReference type="RuleBase" id="RU004020"/>
    </source>
</evidence>
<dbReference type="Pfam" id="PF01063">
    <property type="entry name" value="Aminotran_4"/>
    <property type="match status" value="1"/>
</dbReference>
<gene>
    <name evidence="18" type="ORF">SS84K11_000001</name>
</gene>
<feature type="compositionally biased region" description="Low complexity" evidence="16">
    <location>
        <begin position="1"/>
        <end position="11"/>
    </location>
</feature>
<dbReference type="SUPFAM" id="SSF56752">
    <property type="entry name" value="D-aminoacid aminotransferase-like PLP-dependent enzymes"/>
    <property type="match status" value="1"/>
</dbReference>
<sequence length="566" mass="60231">MAAEHAAAAVGEPPPATTQPAEGVTAPAPASAGQRSVPTPFLTKTYQLVDDPAVDDVISWNDDGSAFIVWRPAEFARDLLPKYFKHNNFSSFVRQLNTYGFRKIVPDRWEFANDCFRRGEKRLLCDIHRRKVTPAAAATGAVTVAAAAAAIPMAVPVGSPVYSGEEQVLSSSSSPEPPSLQHPPAAPSVSGSGGVASGDVGEENERLRRENARLARELGQMKKLCNNILLLMSKYAATQQPPDSAKQAAAAGNWSGESAEAAAAPPPLPSILELLPSCRGDPAPAPAAGTEHEAEKAGARLFGVSIGRKRMRDESNGDYAGGVFEDHASRTAEVKAEPVDAAHPDQQEHNATEPVPQSWPIYRPRPVYHPLRACNGSGSAGSDHDGSNNSRPLHSSMHVGQGACSSSRLAPAPEYTFLIYAAPVRNYFKEGLAPINLVVHDEFHRAMPGGTGGVKTIANYGPTDAKSKGFTDVLYLDSVHRRYLEEVSSCNVFVVKGGVVATPTTRGTILPGITRKSVIELARDRGYKVEERLVSIDDLMGADEVFCTGTAVVVAPVSTLTYQGKK</sequence>
<dbReference type="InterPro" id="IPR005786">
    <property type="entry name" value="B_amino_transII"/>
</dbReference>
<evidence type="ECO:0000256" key="16">
    <source>
        <dbReference type="SAM" id="MobiDB-lite"/>
    </source>
</evidence>
<dbReference type="InterPro" id="IPR001544">
    <property type="entry name" value="Aminotrans_IV"/>
</dbReference>
<keyword evidence="8 18" id="KW-0346">Stress response</keyword>
<feature type="region of interest" description="Disordered" evidence="16">
    <location>
        <begin position="1"/>
        <end position="36"/>
    </location>
</feature>
<evidence type="ECO:0000256" key="3">
    <source>
        <dbReference type="ARBA" id="ARBA00009320"/>
    </source>
</evidence>
<evidence type="ECO:0000256" key="10">
    <source>
        <dbReference type="ARBA" id="ARBA00023163"/>
    </source>
</evidence>
<evidence type="ECO:0000256" key="5">
    <source>
        <dbReference type="ARBA" id="ARBA00022553"/>
    </source>
</evidence>
<comment type="catalytic activity">
    <reaction evidence="15">
        <text>L-leucine + 2-oxoglutarate = 4-methyl-2-oxopentanoate + L-glutamate</text>
        <dbReference type="Rhea" id="RHEA:18321"/>
        <dbReference type="ChEBI" id="CHEBI:16810"/>
        <dbReference type="ChEBI" id="CHEBI:17865"/>
        <dbReference type="ChEBI" id="CHEBI:29985"/>
        <dbReference type="ChEBI" id="CHEBI:57427"/>
        <dbReference type="EC" id="2.6.1.42"/>
    </reaction>
</comment>
<keyword evidence="15" id="KW-0100">Branched-chain amino acid biosynthesis</keyword>
<evidence type="ECO:0000256" key="7">
    <source>
        <dbReference type="ARBA" id="ARBA00023015"/>
    </source>
</evidence>
<keyword evidence="10" id="KW-0804">Transcription</keyword>
<evidence type="ECO:0000256" key="15">
    <source>
        <dbReference type="RuleBase" id="RU004517"/>
    </source>
</evidence>
<dbReference type="GO" id="GO:0003700">
    <property type="term" value="F:DNA-binding transcription factor activity"/>
    <property type="evidence" value="ECO:0007669"/>
    <property type="project" value="InterPro"/>
</dbReference>
<protein>
    <recommendedName>
        <fullName evidence="15">Branched-chain-amino-acid aminotransferase</fullName>
        <ecNumber evidence="15">2.6.1.42</ecNumber>
    </recommendedName>
</protein>
<evidence type="ECO:0000256" key="8">
    <source>
        <dbReference type="ARBA" id="ARBA00023016"/>
    </source>
</evidence>
<dbReference type="InterPro" id="IPR018300">
    <property type="entry name" value="Aminotrans_IV_CS"/>
</dbReference>
<evidence type="ECO:0000256" key="9">
    <source>
        <dbReference type="ARBA" id="ARBA00023125"/>
    </source>
</evidence>
<dbReference type="GO" id="GO:0008652">
    <property type="term" value="P:amino acid biosynthetic process"/>
    <property type="evidence" value="ECO:0007669"/>
    <property type="project" value="UniProtKB-KW"/>
</dbReference>
<dbReference type="PANTHER" id="PTHR42825">
    <property type="entry name" value="AMINO ACID AMINOTRANSFERASE"/>
    <property type="match status" value="1"/>
</dbReference>
<feature type="region of interest" description="Disordered" evidence="16">
    <location>
        <begin position="166"/>
        <end position="206"/>
    </location>
</feature>
<keyword evidence="11" id="KW-0539">Nucleus</keyword>
<evidence type="ECO:0000256" key="13">
    <source>
        <dbReference type="RuleBase" id="RU004106"/>
    </source>
</evidence>
<dbReference type="GO" id="GO:0004084">
    <property type="term" value="F:branched-chain-amino-acid transaminase activity"/>
    <property type="evidence" value="ECO:0007669"/>
    <property type="project" value="UniProtKB-EC"/>
</dbReference>
<dbReference type="AlphaFoldDB" id="A0A678TAM1"/>
<comment type="cofactor">
    <cofactor evidence="1 14">
        <name>pyridoxal 5'-phosphate</name>
        <dbReference type="ChEBI" id="CHEBI:597326"/>
    </cofactor>
</comment>
<comment type="catalytic activity">
    <reaction evidence="15">
        <text>L-isoleucine + 2-oxoglutarate = (S)-3-methyl-2-oxopentanoate + L-glutamate</text>
        <dbReference type="Rhea" id="RHEA:24801"/>
        <dbReference type="ChEBI" id="CHEBI:16810"/>
        <dbReference type="ChEBI" id="CHEBI:29985"/>
        <dbReference type="ChEBI" id="CHEBI:35146"/>
        <dbReference type="ChEBI" id="CHEBI:58045"/>
        <dbReference type="EC" id="2.6.1.42"/>
    </reaction>
</comment>
<name>A0A678TAM1_SACSP</name>
<comment type="catalytic activity">
    <reaction evidence="15">
        <text>L-valine + 2-oxoglutarate = 3-methyl-2-oxobutanoate + L-glutamate</text>
        <dbReference type="Rhea" id="RHEA:24813"/>
        <dbReference type="ChEBI" id="CHEBI:11851"/>
        <dbReference type="ChEBI" id="CHEBI:16810"/>
        <dbReference type="ChEBI" id="CHEBI:29985"/>
        <dbReference type="ChEBI" id="CHEBI:57762"/>
        <dbReference type="EC" id="2.6.1.42"/>
    </reaction>
</comment>
<keyword evidence="6 14" id="KW-0663">Pyridoxal phosphate</keyword>
<dbReference type="GO" id="GO:0009082">
    <property type="term" value="P:branched-chain amino acid biosynthetic process"/>
    <property type="evidence" value="ECO:0007669"/>
    <property type="project" value="UniProtKB-KW"/>
</dbReference>
<dbReference type="InterPro" id="IPR036038">
    <property type="entry name" value="Aminotransferase-like"/>
</dbReference>
<dbReference type="PROSITE" id="PS00434">
    <property type="entry name" value="HSF_DOMAIN"/>
    <property type="match status" value="1"/>
</dbReference>
<evidence type="ECO:0000256" key="2">
    <source>
        <dbReference type="ARBA" id="ARBA00004123"/>
    </source>
</evidence>
<dbReference type="FunFam" id="1.10.10.10:FF:000037">
    <property type="entry name" value="Heat stress transcription factor B-4"/>
    <property type="match status" value="1"/>
</dbReference>
<dbReference type="GO" id="GO:0005634">
    <property type="term" value="C:nucleus"/>
    <property type="evidence" value="ECO:0007669"/>
    <property type="project" value="UniProtKB-SubCell"/>
</dbReference>
<evidence type="ECO:0000313" key="18">
    <source>
        <dbReference type="EMBL" id="AWA45174.1"/>
    </source>
</evidence>
<dbReference type="SUPFAM" id="SSF46785">
    <property type="entry name" value="Winged helix' DNA-binding domain"/>
    <property type="match status" value="1"/>
</dbReference>